<name>A0A1F4YCQ2_9BACT</name>
<dbReference type="Proteomes" id="UP000178176">
    <property type="component" value="Unassembled WGS sequence"/>
</dbReference>
<reference evidence="1 2" key="1">
    <citation type="journal article" date="2016" name="Nat. Commun.">
        <title>Thousands of microbial genomes shed light on interconnected biogeochemical processes in an aquifer system.</title>
        <authorList>
            <person name="Anantharaman K."/>
            <person name="Brown C.T."/>
            <person name="Hug L.A."/>
            <person name="Sharon I."/>
            <person name="Castelle C.J."/>
            <person name="Probst A.J."/>
            <person name="Thomas B.C."/>
            <person name="Singh A."/>
            <person name="Wilkins M.J."/>
            <person name="Karaoz U."/>
            <person name="Brodie E.L."/>
            <person name="Williams K.H."/>
            <person name="Hubbard S.S."/>
            <person name="Banfield J.F."/>
        </authorList>
    </citation>
    <scope>NUCLEOTIDE SEQUENCE [LARGE SCALE GENOMIC DNA]</scope>
</reference>
<sequence length="364" mass="43120">MTWTRRFFDQFEWLHKPISPIEQSFVLVLQIDNSVNTIFQRLGLKAPKKAWKIIDGYLYLSSDYWRLFLQPGLFILPLKVKSEIKIAKNRWLNQVIPRYSTEHTKLSKTNLKSSSSEKLVDVLKQTAELEGWLLGESLFVGLICGITELLLKFTYLIFVKDQNPQNYRELLIGFSDKGLEMDTKLWDIAQTGDVNKKKDELRKWIDQYGYRIQDNDLLYPTLGEKRELIDSYLNLYQSVPDPRQRQKSSEEKRLAREKFARQNNRFAYSILRTIIKQAQEYAQVRNSRPYYYQGNKIMRSVLLEIAARTSFFDDNKDIFFLKIEEVEQLTKNKLNKEQARNLIGGRKLDYDNQLRAEPKFEVNL</sequence>
<protein>
    <submittedName>
        <fullName evidence="1">Uncharacterized protein</fullName>
    </submittedName>
</protein>
<organism evidence="1 2">
    <name type="scientific">Candidatus Amesbacteria bacterium RIFCSPHIGHO2_01_FULL_48_32b</name>
    <dbReference type="NCBI Taxonomy" id="1797253"/>
    <lineage>
        <taxon>Bacteria</taxon>
        <taxon>Candidatus Amesiibacteriota</taxon>
    </lineage>
</organism>
<comment type="caution">
    <text evidence="1">The sequence shown here is derived from an EMBL/GenBank/DDBJ whole genome shotgun (WGS) entry which is preliminary data.</text>
</comment>
<proteinExistence type="predicted"/>
<evidence type="ECO:0000313" key="2">
    <source>
        <dbReference type="Proteomes" id="UP000178176"/>
    </source>
</evidence>
<gene>
    <name evidence="1" type="ORF">A2876_04470</name>
</gene>
<dbReference type="EMBL" id="MEXH01000030">
    <property type="protein sequence ID" value="OGC91711.1"/>
    <property type="molecule type" value="Genomic_DNA"/>
</dbReference>
<accession>A0A1F4YCQ2</accession>
<dbReference type="AlphaFoldDB" id="A0A1F4YCQ2"/>
<evidence type="ECO:0000313" key="1">
    <source>
        <dbReference type="EMBL" id="OGC91711.1"/>
    </source>
</evidence>